<name>A0AAD7DQP0_MYCRO</name>
<evidence type="ECO:0000313" key="6">
    <source>
        <dbReference type="Proteomes" id="UP001221757"/>
    </source>
</evidence>
<dbReference type="EMBL" id="JARKIE010000036">
    <property type="protein sequence ID" value="KAJ7696069.1"/>
    <property type="molecule type" value="Genomic_DNA"/>
</dbReference>
<keyword evidence="2" id="KW-0539">Nucleus</keyword>
<dbReference type="CDD" id="cd00067">
    <property type="entry name" value="GAL4"/>
    <property type="match status" value="1"/>
</dbReference>
<evidence type="ECO:0000313" key="5">
    <source>
        <dbReference type="EMBL" id="KAJ7696069.1"/>
    </source>
</evidence>
<dbReference type="GO" id="GO:0001080">
    <property type="term" value="P:nitrogen catabolite activation of transcription from RNA polymerase II promoter"/>
    <property type="evidence" value="ECO:0007669"/>
    <property type="project" value="TreeGrafter"/>
</dbReference>
<feature type="region of interest" description="Disordered" evidence="3">
    <location>
        <begin position="56"/>
        <end position="81"/>
    </location>
</feature>
<evidence type="ECO:0000256" key="2">
    <source>
        <dbReference type="ARBA" id="ARBA00023242"/>
    </source>
</evidence>
<evidence type="ECO:0000259" key="4">
    <source>
        <dbReference type="Pfam" id="PF04082"/>
    </source>
</evidence>
<keyword evidence="1" id="KW-0479">Metal-binding</keyword>
<dbReference type="InterPro" id="IPR036864">
    <property type="entry name" value="Zn2-C6_fun-type_DNA-bd_sf"/>
</dbReference>
<dbReference type="CDD" id="cd12148">
    <property type="entry name" value="fungal_TF_MHR"/>
    <property type="match status" value="1"/>
</dbReference>
<dbReference type="PANTHER" id="PTHR31668:SF4">
    <property type="entry name" value="TRANSCRIPTIONAL ACTIVATOR PROTEIN DAL81"/>
    <property type="match status" value="1"/>
</dbReference>
<dbReference type="InterPro" id="IPR050797">
    <property type="entry name" value="Carb_Metab_Trans_Reg"/>
</dbReference>
<dbReference type="GO" id="GO:0005634">
    <property type="term" value="C:nucleus"/>
    <property type="evidence" value="ECO:0007669"/>
    <property type="project" value="TreeGrafter"/>
</dbReference>
<dbReference type="GO" id="GO:0000981">
    <property type="term" value="F:DNA-binding transcription factor activity, RNA polymerase II-specific"/>
    <property type="evidence" value="ECO:0007669"/>
    <property type="project" value="InterPro"/>
</dbReference>
<feature type="domain" description="Xylanolytic transcriptional activator regulatory" evidence="4">
    <location>
        <begin position="218"/>
        <end position="474"/>
    </location>
</feature>
<dbReference type="PANTHER" id="PTHR31668">
    <property type="entry name" value="GLUCOSE TRANSPORT TRANSCRIPTION REGULATOR RGT1-RELATED-RELATED"/>
    <property type="match status" value="1"/>
</dbReference>
<dbReference type="GO" id="GO:0008270">
    <property type="term" value="F:zinc ion binding"/>
    <property type="evidence" value="ECO:0007669"/>
    <property type="project" value="InterPro"/>
</dbReference>
<keyword evidence="6" id="KW-1185">Reference proteome</keyword>
<feature type="compositionally biased region" description="Polar residues" evidence="3">
    <location>
        <begin position="67"/>
        <end position="78"/>
    </location>
</feature>
<feature type="compositionally biased region" description="Low complexity" evidence="3">
    <location>
        <begin position="117"/>
        <end position="134"/>
    </location>
</feature>
<evidence type="ECO:0000256" key="1">
    <source>
        <dbReference type="ARBA" id="ARBA00022723"/>
    </source>
</evidence>
<dbReference type="Proteomes" id="UP001221757">
    <property type="component" value="Unassembled WGS sequence"/>
</dbReference>
<gene>
    <name evidence="5" type="ORF">B0H17DRAFT_1054811</name>
</gene>
<evidence type="ECO:0000256" key="3">
    <source>
        <dbReference type="SAM" id="MobiDB-lite"/>
    </source>
</evidence>
<feature type="region of interest" description="Disordered" evidence="3">
    <location>
        <begin position="1"/>
        <end position="22"/>
    </location>
</feature>
<accession>A0AAD7DQP0</accession>
<dbReference type="GO" id="GO:0003677">
    <property type="term" value="F:DNA binding"/>
    <property type="evidence" value="ECO:0007669"/>
    <property type="project" value="InterPro"/>
</dbReference>
<dbReference type="Pfam" id="PF04082">
    <property type="entry name" value="Fungal_trans"/>
    <property type="match status" value="1"/>
</dbReference>
<protein>
    <recommendedName>
        <fullName evidence="4">Xylanolytic transcriptional activator regulatory domain-containing protein</fullName>
    </recommendedName>
</protein>
<proteinExistence type="predicted"/>
<dbReference type="InterPro" id="IPR007219">
    <property type="entry name" value="XnlR_reg_dom"/>
</dbReference>
<sequence>MQNQMHELAKTLPPPRKQNTACDACRSRKVKCNRLPGQDKASKSSLPYSTLNAHYVQQATSEKKRSTTVSRRPRNLSSAGCVASLPSAGAIHPTITPFHDIPFTSPPALSPARARQTHPSSRSTSPGTSNTSPTAENGPSPTTPQPVAAASHTIPLLVKYGFYPPITLKTPTREVLSYLFSPPEDARSAPLEYVSASLSPCSLRLNYFLSRFALDLVEVFFQIVHTRIPLLNPEQFRNRLQLQPSDPPNTDNVLHPALIATVIAWGTKFSEHPLLVADRRRPGGQSLLAKTLIDRARDLAEALKVHRIPSPDHVVIGLLLEPLQSQNPDDPNRFHCFWVSAATRHLLDLQVNHKAVLTTISDPEARGTMIFAFWMACIADAYGSVYYRHKPVLDDDDYDIDFYTVDPINSDVAESHTPMPSPREQLEGYYRAAHALARIARQMSRNLWRPVTDSDGVSFDVLYMLTNALSDWRDEYLTVVGVPSNFEGEWDFVSAVSSCASDATYHVMWVVLFNALDDFGIKEINEVTRMNQPQSMVSNYQQIDLVKRKVADEALHGALRIAGLAGVLTSNGYLRLDPAVMLVSCIQSGNLLARLGRPEVSNCIAGLEQYSYSYEEAGEQAAEMRRTYSQVRAGELELQHMASVAPRLPFEPAEHSMLVDEPQLIANGIQSPESFGTPDYAMYAR</sequence>
<feature type="region of interest" description="Disordered" evidence="3">
    <location>
        <begin position="98"/>
        <end position="148"/>
    </location>
</feature>
<dbReference type="Gene3D" id="4.10.240.10">
    <property type="entry name" value="Zn(2)-C6 fungal-type DNA-binding domain"/>
    <property type="match status" value="1"/>
</dbReference>
<dbReference type="SUPFAM" id="SSF57701">
    <property type="entry name" value="Zn2/Cys6 DNA-binding domain"/>
    <property type="match status" value="1"/>
</dbReference>
<dbReference type="AlphaFoldDB" id="A0AAD7DQP0"/>
<dbReference type="GO" id="GO:0006351">
    <property type="term" value="P:DNA-templated transcription"/>
    <property type="evidence" value="ECO:0007669"/>
    <property type="project" value="InterPro"/>
</dbReference>
<reference evidence="5" key="1">
    <citation type="submission" date="2023-03" db="EMBL/GenBank/DDBJ databases">
        <title>Massive genome expansion in bonnet fungi (Mycena s.s.) driven by repeated elements and novel gene families across ecological guilds.</title>
        <authorList>
            <consortium name="Lawrence Berkeley National Laboratory"/>
            <person name="Harder C.B."/>
            <person name="Miyauchi S."/>
            <person name="Viragh M."/>
            <person name="Kuo A."/>
            <person name="Thoen E."/>
            <person name="Andreopoulos B."/>
            <person name="Lu D."/>
            <person name="Skrede I."/>
            <person name="Drula E."/>
            <person name="Henrissat B."/>
            <person name="Morin E."/>
            <person name="Kohler A."/>
            <person name="Barry K."/>
            <person name="LaButti K."/>
            <person name="Morin E."/>
            <person name="Salamov A."/>
            <person name="Lipzen A."/>
            <person name="Mereny Z."/>
            <person name="Hegedus B."/>
            <person name="Baldrian P."/>
            <person name="Stursova M."/>
            <person name="Weitz H."/>
            <person name="Taylor A."/>
            <person name="Grigoriev I.V."/>
            <person name="Nagy L.G."/>
            <person name="Martin F."/>
            <person name="Kauserud H."/>
        </authorList>
    </citation>
    <scope>NUCLEOTIDE SEQUENCE</scope>
    <source>
        <strain evidence="5">CBHHK067</strain>
    </source>
</reference>
<organism evidence="5 6">
    <name type="scientific">Mycena rosella</name>
    <name type="common">Pink bonnet</name>
    <name type="synonym">Agaricus rosellus</name>
    <dbReference type="NCBI Taxonomy" id="1033263"/>
    <lineage>
        <taxon>Eukaryota</taxon>
        <taxon>Fungi</taxon>
        <taxon>Dikarya</taxon>
        <taxon>Basidiomycota</taxon>
        <taxon>Agaricomycotina</taxon>
        <taxon>Agaricomycetes</taxon>
        <taxon>Agaricomycetidae</taxon>
        <taxon>Agaricales</taxon>
        <taxon>Marasmiineae</taxon>
        <taxon>Mycenaceae</taxon>
        <taxon>Mycena</taxon>
    </lineage>
</organism>
<dbReference type="InterPro" id="IPR001138">
    <property type="entry name" value="Zn2Cys6_DnaBD"/>
</dbReference>
<comment type="caution">
    <text evidence="5">The sequence shown here is derived from an EMBL/GenBank/DDBJ whole genome shotgun (WGS) entry which is preliminary data.</text>
</comment>